<sequence length="295" mass="33945">MGNLDKMQQFEFMDGGYWFTEDERMDYEGDFHFRMGYRVKDLIYAEQTPIQLITILDTYTFGRTLFLDGGIQTTERDGFIYNEMMAHVPLSIHPHPRKVCVIGGGDGGVVSEVTKYPEVEQIDHVEIDPNVIQACIKYLPSIASRMDDLRIRSIYMDASKYVQENQEKYDVMIVDAADPMGPAKILFTEGFFRDIKRSLRNDGLMIIQSHPLYFQQELTHEVFHRISHLFPITKLCTATVPSYPGALQSFVVGSNQYANVKTDFNKDTKYVNRDVIEASFAIPQNFSEFKPIIRG</sequence>
<dbReference type="PANTHER" id="PTHR11558">
    <property type="entry name" value="SPERMIDINE/SPERMINE SYNTHASE"/>
    <property type="match status" value="1"/>
</dbReference>
<dbReference type="OrthoDB" id="9793120at2"/>
<dbReference type="PANTHER" id="PTHR11558:SF11">
    <property type="entry name" value="SPERMIDINE SYNTHASE"/>
    <property type="match status" value="1"/>
</dbReference>
<dbReference type="GO" id="GO:0008295">
    <property type="term" value="P:spermidine biosynthetic process"/>
    <property type="evidence" value="ECO:0007669"/>
    <property type="project" value="UniProtKB-UniRule"/>
</dbReference>
<protein>
    <recommendedName>
        <fullName evidence="4">Polyamine aminopropyltransferase</fullName>
    </recommendedName>
    <alternativeName>
        <fullName evidence="4">Putrescine aminopropyltransferase</fullName>
        <shortName evidence="4">PAPT</shortName>
    </alternativeName>
    <alternativeName>
        <fullName evidence="4">Spermidine synthase</fullName>
        <shortName evidence="4">SPDS</shortName>
        <shortName evidence="4">SPDSY</shortName>
        <ecNumber evidence="4">2.5.1.16</ecNumber>
    </alternativeName>
</protein>
<dbReference type="Proteomes" id="UP000184476">
    <property type="component" value="Unassembled WGS sequence"/>
</dbReference>
<dbReference type="InterPro" id="IPR001045">
    <property type="entry name" value="Spermi_synthase"/>
</dbReference>
<keyword evidence="8" id="KW-1185">Reference proteome</keyword>
<dbReference type="InterPro" id="IPR037163">
    <property type="entry name" value="Spermidine_synt_N_sf"/>
</dbReference>
<dbReference type="NCBIfam" id="TIGR00417">
    <property type="entry name" value="speE"/>
    <property type="match status" value="1"/>
</dbReference>
<feature type="active site" description="Proton acceptor" evidence="4 5">
    <location>
        <position position="175"/>
    </location>
</feature>
<comment type="function">
    <text evidence="4">Catalyzes the irreversible transfer of a propylamine group from the amino donor S-adenosylmethioninamine (decarboxy-AdoMet) to putrescine (1,4-diaminobutane) to yield spermidine.</text>
</comment>
<dbReference type="NCBIfam" id="NF037959">
    <property type="entry name" value="MFS_SpdSyn"/>
    <property type="match status" value="1"/>
</dbReference>
<accession>A0A1M4V1Y7</accession>
<dbReference type="EC" id="2.5.1.16" evidence="4"/>
<feature type="domain" description="PABS" evidence="6">
    <location>
        <begin position="16"/>
        <end position="255"/>
    </location>
</feature>
<comment type="catalytic activity">
    <reaction evidence="4">
        <text>S-adenosyl 3-(methylsulfanyl)propylamine + putrescine = S-methyl-5'-thioadenosine + spermidine + H(+)</text>
        <dbReference type="Rhea" id="RHEA:12721"/>
        <dbReference type="ChEBI" id="CHEBI:15378"/>
        <dbReference type="ChEBI" id="CHEBI:17509"/>
        <dbReference type="ChEBI" id="CHEBI:57443"/>
        <dbReference type="ChEBI" id="CHEBI:57834"/>
        <dbReference type="ChEBI" id="CHEBI:326268"/>
        <dbReference type="EC" id="2.5.1.16"/>
    </reaction>
</comment>
<dbReference type="UniPathway" id="UPA00248">
    <property type="reaction ID" value="UER00314"/>
</dbReference>
<keyword evidence="3 4" id="KW-0620">Polyamine biosynthesis</keyword>
<keyword evidence="4" id="KW-0745">Spermidine biosynthesis</keyword>
<reference evidence="7 8" key="1">
    <citation type="submission" date="2016-11" db="EMBL/GenBank/DDBJ databases">
        <authorList>
            <person name="Jaros S."/>
            <person name="Januszkiewicz K."/>
            <person name="Wedrychowicz H."/>
        </authorList>
    </citation>
    <scope>NUCLEOTIDE SEQUENCE [LARGE SCALE GENOMIC DNA]</scope>
    <source>
        <strain evidence="7 8">DSM 44666</strain>
    </source>
</reference>
<evidence type="ECO:0000256" key="5">
    <source>
        <dbReference type="PROSITE-ProRule" id="PRU00354"/>
    </source>
</evidence>
<dbReference type="Pfam" id="PF01564">
    <property type="entry name" value="Spermine_synth"/>
    <property type="match status" value="1"/>
</dbReference>
<dbReference type="Gene3D" id="3.40.50.150">
    <property type="entry name" value="Vaccinia Virus protein VP39"/>
    <property type="match status" value="1"/>
</dbReference>
<name>A0A1M4V1Y7_9BACL</name>
<evidence type="ECO:0000256" key="2">
    <source>
        <dbReference type="ARBA" id="ARBA00022679"/>
    </source>
</evidence>
<evidence type="ECO:0000313" key="8">
    <source>
        <dbReference type="Proteomes" id="UP000184476"/>
    </source>
</evidence>
<comment type="pathway">
    <text evidence="4">Amine and polyamine biosynthesis; spermidine biosynthesis; spermidine from putrescine: step 1/1.</text>
</comment>
<feature type="binding site" evidence="4">
    <location>
        <position position="126"/>
    </location>
    <ligand>
        <name>S-methyl-5'-thioadenosine</name>
        <dbReference type="ChEBI" id="CHEBI:17509"/>
    </ligand>
</feature>
<comment type="caution">
    <text evidence="4">Lacks conserved residue(s) required for the propagation of feature annotation.</text>
</comment>
<dbReference type="Gene3D" id="2.30.140.10">
    <property type="entry name" value="Spermidine synthase, tetramerisation domain"/>
    <property type="match status" value="1"/>
</dbReference>
<evidence type="ECO:0000313" key="7">
    <source>
        <dbReference type="EMBL" id="SHE62949.1"/>
    </source>
</evidence>
<dbReference type="GO" id="GO:0004766">
    <property type="term" value="F:spermidine synthase activity"/>
    <property type="evidence" value="ECO:0007669"/>
    <property type="project" value="UniProtKB-UniRule"/>
</dbReference>
<dbReference type="EMBL" id="FQVL01000002">
    <property type="protein sequence ID" value="SHE62949.1"/>
    <property type="molecule type" value="Genomic_DNA"/>
</dbReference>
<dbReference type="InterPro" id="IPR030374">
    <property type="entry name" value="PABS"/>
</dbReference>
<dbReference type="HAMAP" id="MF_00198">
    <property type="entry name" value="Spermidine_synth"/>
    <property type="match status" value="1"/>
</dbReference>
<evidence type="ECO:0000256" key="1">
    <source>
        <dbReference type="ARBA" id="ARBA00007867"/>
    </source>
</evidence>
<dbReference type="NCBIfam" id="NF002010">
    <property type="entry name" value="PRK00811.1"/>
    <property type="match status" value="1"/>
</dbReference>
<feature type="binding site" evidence="4">
    <location>
        <begin position="157"/>
        <end position="158"/>
    </location>
    <ligand>
        <name>S-methyl-5'-thioadenosine</name>
        <dbReference type="ChEBI" id="CHEBI:17509"/>
    </ligand>
</feature>
<dbReference type="RefSeq" id="WP_084731118.1">
    <property type="nucleotide sequence ID" value="NZ_FQVL01000002.1"/>
</dbReference>
<proteinExistence type="inferred from homology"/>
<feature type="binding site" evidence="4">
    <location>
        <position position="106"/>
    </location>
    <ligand>
        <name>spermidine</name>
        <dbReference type="ChEBI" id="CHEBI:57834"/>
    </ligand>
</feature>
<organism evidence="7 8">
    <name type="scientific">Seinonella peptonophila</name>
    <dbReference type="NCBI Taxonomy" id="112248"/>
    <lineage>
        <taxon>Bacteria</taxon>
        <taxon>Bacillati</taxon>
        <taxon>Bacillota</taxon>
        <taxon>Bacilli</taxon>
        <taxon>Bacillales</taxon>
        <taxon>Thermoactinomycetaceae</taxon>
        <taxon>Seinonella</taxon>
    </lineage>
</organism>
<comment type="subunit">
    <text evidence="4">Homodimer or homotetramer.</text>
</comment>
<evidence type="ECO:0000259" key="6">
    <source>
        <dbReference type="PROSITE" id="PS51006"/>
    </source>
</evidence>
<comment type="similarity">
    <text evidence="1 4">Belongs to the spermidine/spermine synthase family.</text>
</comment>
<dbReference type="PROSITE" id="PS51006">
    <property type="entry name" value="PABS_2"/>
    <property type="match status" value="1"/>
</dbReference>
<dbReference type="InterPro" id="IPR035246">
    <property type="entry name" value="Spermidine_synt_N"/>
</dbReference>
<evidence type="ECO:0000256" key="4">
    <source>
        <dbReference type="HAMAP-Rule" id="MF_00198"/>
    </source>
</evidence>
<dbReference type="InterPro" id="IPR029063">
    <property type="entry name" value="SAM-dependent_MTases_sf"/>
</dbReference>
<evidence type="ECO:0000256" key="3">
    <source>
        <dbReference type="ARBA" id="ARBA00023115"/>
    </source>
</evidence>
<keyword evidence="2 4" id="KW-0808">Transferase</keyword>
<dbReference type="AlphaFoldDB" id="A0A1M4V1Y7"/>
<dbReference type="SUPFAM" id="SSF53335">
    <property type="entry name" value="S-adenosyl-L-methionine-dependent methyltransferases"/>
    <property type="match status" value="1"/>
</dbReference>
<dbReference type="Pfam" id="PF17284">
    <property type="entry name" value="Spermine_synt_N"/>
    <property type="match status" value="1"/>
</dbReference>
<feature type="binding site" evidence="4">
    <location>
        <position position="182"/>
    </location>
    <ligand>
        <name>S-methyl-5'-thioadenosine</name>
        <dbReference type="ChEBI" id="CHEBI:17509"/>
    </ligand>
</feature>
<gene>
    <name evidence="4" type="primary">speE</name>
    <name evidence="7" type="ORF">SAMN05444392_102129</name>
</gene>
<dbReference type="GO" id="GO:0005829">
    <property type="term" value="C:cytosol"/>
    <property type="evidence" value="ECO:0007669"/>
    <property type="project" value="TreeGrafter"/>
</dbReference>
<feature type="binding site" evidence="4">
    <location>
        <position position="51"/>
    </location>
    <ligand>
        <name>S-methyl-5'-thioadenosine</name>
        <dbReference type="ChEBI" id="CHEBI:17509"/>
    </ligand>
</feature>
<dbReference type="STRING" id="112248.SAMN05444392_102129"/>